<keyword evidence="4 7" id="KW-0460">Magnesium</keyword>
<dbReference type="CDD" id="cd02009">
    <property type="entry name" value="TPP_SHCHC_synthase"/>
    <property type="match status" value="1"/>
</dbReference>
<dbReference type="GO" id="GO:0009234">
    <property type="term" value="P:menaquinone biosynthetic process"/>
    <property type="evidence" value="ECO:0007669"/>
    <property type="project" value="UniProtKB-UniRule"/>
</dbReference>
<keyword evidence="1 7" id="KW-0474">Menaquinone biosynthesis</keyword>
<dbReference type="InterPro" id="IPR032264">
    <property type="entry name" value="MenD_middle"/>
</dbReference>
<feature type="domain" description="Thiamine pyrophosphate enzyme TPP-binding" evidence="8">
    <location>
        <begin position="463"/>
        <end position="579"/>
    </location>
</feature>
<comment type="subunit">
    <text evidence="7">Homodimer.</text>
</comment>
<dbReference type="SUPFAM" id="SSF52467">
    <property type="entry name" value="DHS-like NAD/FAD-binding domain"/>
    <property type="match status" value="1"/>
</dbReference>
<evidence type="ECO:0000256" key="4">
    <source>
        <dbReference type="ARBA" id="ARBA00022842"/>
    </source>
</evidence>
<dbReference type="GO" id="GO:0070204">
    <property type="term" value="F:2-succinyl-5-enolpyruvyl-6-hydroxy-3-cyclohexene-1-carboxylic-acid synthase activity"/>
    <property type="evidence" value="ECO:0007669"/>
    <property type="project" value="UniProtKB-UniRule"/>
</dbReference>
<dbReference type="CDD" id="cd07037">
    <property type="entry name" value="TPP_PYR_MenD"/>
    <property type="match status" value="1"/>
</dbReference>
<comment type="function">
    <text evidence="7">Catalyzes the thiamine diphosphate-dependent decarboxylation of 2-oxoglutarate and the subsequent addition of the resulting succinic semialdehyde-thiamine pyrophosphate anion to isochorismate to yield 2-succinyl-5-enolpyruvyl-6-hydroxy-3-cyclohexene-1-carboxylate (SEPHCHC).</text>
</comment>
<dbReference type="UniPathway" id="UPA01057">
    <property type="reaction ID" value="UER00164"/>
</dbReference>
<keyword evidence="5 7" id="KW-0786">Thiamine pyrophosphate</keyword>
<sequence>MGRDRAEVSKHNGRHFAVSISVANINSLWSSLVIEELIRCGAGYFCVSPGSRSAPLAMAVANNRRATSLIHFDERGAAFHALGHARATRKPAVLICTSGTAVANYLPAVVEASCDLIPLILLTADRPPELHNVGANQTIEQTGIFGSFVRWSFNLPCPDRAIPAEMPLTTVDYAVNQATHIPAGPVHLNCVFREPLEPVETGEDFRGYLSAIAGWQDSVEPHTGYRRATSVVEPSSLAEIHRIIYRAKSGVIILGHTPDSRDSEAALTLANTLRWPVFADITSGARLGHAGSNVVPFFNLALTSDHIKQALRPEVVLHIGGRVVSKRLMQWLEECPLRDYLHIIDHPCRIDPIHRVTCRIETAIEPFCRAVSDCVKENSHRDYLSLWSRTSQAIERILQQEDADSEQPVEAGVARVLSSEINPDSAFFLASSMPIRDMDIFAVPDGPRVPVAANRGASGIDGTVASAAGYAVGSGRPVTLLIGDLALLHDLNSLAMLRDCTQPVTVVVMHNDGGGIFDHLPISGFGESFEKYFITPHGFRFEHAALQFELDHRHAKSMSELRDAYRRAATLRKSAVIEVTIDRAENMRFHERLVHEISAVLKP</sequence>
<dbReference type="PIRSF" id="PIRSF004983">
    <property type="entry name" value="MenD"/>
    <property type="match status" value="1"/>
</dbReference>
<name>A0A855X310_9BACT</name>
<comment type="cofactor">
    <cofactor evidence="7">
        <name>Mg(2+)</name>
        <dbReference type="ChEBI" id="CHEBI:18420"/>
    </cofactor>
    <cofactor evidence="7">
        <name>Mn(2+)</name>
        <dbReference type="ChEBI" id="CHEBI:29035"/>
    </cofactor>
</comment>
<evidence type="ECO:0000256" key="7">
    <source>
        <dbReference type="HAMAP-Rule" id="MF_01659"/>
    </source>
</evidence>
<dbReference type="PANTHER" id="PTHR42916:SF1">
    <property type="entry name" value="PROTEIN PHYLLO, CHLOROPLASTIC"/>
    <property type="match status" value="1"/>
</dbReference>
<comment type="similarity">
    <text evidence="7">Belongs to the TPP enzyme family. MenD subfamily.</text>
</comment>
<dbReference type="PANTHER" id="PTHR42916">
    <property type="entry name" value="2-SUCCINYL-5-ENOLPYRUVYL-6-HYDROXY-3-CYCLOHEXENE-1-CARBOXYLATE SYNTHASE"/>
    <property type="match status" value="1"/>
</dbReference>
<dbReference type="Proteomes" id="UP000250918">
    <property type="component" value="Unassembled WGS sequence"/>
</dbReference>
<dbReference type="AlphaFoldDB" id="A0A855X310"/>
<dbReference type="Pfam" id="PF02775">
    <property type="entry name" value="TPP_enzyme_C"/>
    <property type="match status" value="1"/>
</dbReference>
<evidence type="ECO:0000256" key="5">
    <source>
        <dbReference type="ARBA" id="ARBA00023052"/>
    </source>
</evidence>
<dbReference type="Gene3D" id="3.40.50.970">
    <property type="match status" value="2"/>
</dbReference>
<dbReference type="InterPro" id="IPR029061">
    <property type="entry name" value="THDP-binding"/>
</dbReference>
<feature type="domain" description="Thiamine pyrophosphate enzyme N-terminal TPP-binding" evidence="9">
    <location>
        <begin position="31"/>
        <end position="141"/>
    </location>
</feature>
<dbReference type="Gene3D" id="3.40.50.1220">
    <property type="entry name" value="TPP-binding domain"/>
    <property type="match status" value="1"/>
</dbReference>
<dbReference type="HAMAP" id="MF_01659">
    <property type="entry name" value="MenD"/>
    <property type="match status" value="1"/>
</dbReference>
<reference evidence="11 12" key="1">
    <citation type="journal article" date="2018" name="ISME J.">
        <title>A methanotrophic archaeon couples anaerobic oxidation of methane to Fe(III) reduction.</title>
        <authorList>
            <person name="Cai C."/>
            <person name="Leu A.O."/>
            <person name="Xie G.J."/>
            <person name="Guo J."/>
            <person name="Feng Y."/>
            <person name="Zhao J.X."/>
            <person name="Tyson G.W."/>
            <person name="Yuan Z."/>
            <person name="Hu S."/>
        </authorList>
    </citation>
    <scope>NUCLEOTIDE SEQUENCE [LARGE SCALE GENOMIC DNA]</scope>
    <source>
        <strain evidence="11">FeB_12</strain>
    </source>
</reference>
<evidence type="ECO:0000259" key="10">
    <source>
        <dbReference type="Pfam" id="PF16582"/>
    </source>
</evidence>
<organism evidence="11 12">
    <name type="scientific">candidate division GN15 bacterium</name>
    <dbReference type="NCBI Taxonomy" id="2072418"/>
    <lineage>
        <taxon>Bacteria</taxon>
        <taxon>candidate division GN15</taxon>
    </lineage>
</organism>
<dbReference type="GO" id="GO:0030145">
    <property type="term" value="F:manganese ion binding"/>
    <property type="evidence" value="ECO:0007669"/>
    <property type="project" value="UniProtKB-UniRule"/>
</dbReference>
<keyword evidence="6 7" id="KW-0464">Manganese</keyword>
<dbReference type="InterPro" id="IPR004433">
    <property type="entry name" value="MenaQ_synth_MenD"/>
</dbReference>
<dbReference type="GO" id="GO:0000287">
    <property type="term" value="F:magnesium ion binding"/>
    <property type="evidence" value="ECO:0007669"/>
    <property type="project" value="UniProtKB-UniRule"/>
</dbReference>
<keyword evidence="2 7" id="KW-0808">Transferase</keyword>
<evidence type="ECO:0000259" key="8">
    <source>
        <dbReference type="Pfam" id="PF02775"/>
    </source>
</evidence>
<dbReference type="InterPro" id="IPR029035">
    <property type="entry name" value="DHS-like_NAD/FAD-binding_dom"/>
</dbReference>
<dbReference type="InterPro" id="IPR012001">
    <property type="entry name" value="Thiamin_PyroP_enz_TPP-bd_dom"/>
</dbReference>
<accession>A0A855X310</accession>
<keyword evidence="3 7" id="KW-0479">Metal-binding</keyword>
<evidence type="ECO:0000256" key="6">
    <source>
        <dbReference type="ARBA" id="ARBA00023211"/>
    </source>
</evidence>
<dbReference type="UniPathway" id="UPA00079"/>
<dbReference type="InterPro" id="IPR011766">
    <property type="entry name" value="TPP_enzyme_TPP-bd"/>
</dbReference>
<feature type="domain" description="Menaquinone biosynthesis protein MenD middle" evidence="10">
    <location>
        <begin position="208"/>
        <end position="428"/>
    </location>
</feature>
<dbReference type="Pfam" id="PF16582">
    <property type="entry name" value="TPP_enzyme_M_2"/>
    <property type="match status" value="1"/>
</dbReference>
<dbReference type="GO" id="GO:0030976">
    <property type="term" value="F:thiamine pyrophosphate binding"/>
    <property type="evidence" value="ECO:0007669"/>
    <property type="project" value="UniProtKB-UniRule"/>
</dbReference>
<comment type="catalytic activity">
    <reaction evidence="7">
        <text>isochorismate + 2-oxoglutarate + H(+) = 5-enolpyruvoyl-6-hydroxy-2-succinyl-cyclohex-3-ene-1-carboxylate + CO2</text>
        <dbReference type="Rhea" id="RHEA:25593"/>
        <dbReference type="ChEBI" id="CHEBI:15378"/>
        <dbReference type="ChEBI" id="CHEBI:16526"/>
        <dbReference type="ChEBI" id="CHEBI:16810"/>
        <dbReference type="ChEBI" id="CHEBI:29780"/>
        <dbReference type="ChEBI" id="CHEBI:58818"/>
        <dbReference type="EC" id="2.2.1.9"/>
    </reaction>
</comment>
<dbReference type="NCBIfam" id="TIGR00173">
    <property type="entry name" value="menD"/>
    <property type="match status" value="1"/>
</dbReference>
<gene>
    <name evidence="7" type="primary">menD</name>
    <name evidence="11" type="ORF">C3F09_07770</name>
</gene>
<evidence type="ECO:0000256" key="1">
    <source>
        <dbReference type="ARBA" id="ARBA00022428"/>
    </source>
</evidence>
<comment type="cofactor">
    <cofactor evidence="7">
        <name>thiamine diphosphate</name>
        <dbReference type="ChEBI" id="CHEBI:58937"/>
    </cofactor>
    <text evidence="7">Binds 1 thiamine pyrophosphate per subunit.</text>
</comment>
<comment type="pathway">
    <text evidence="7">Quinol/quinone metabolism; 1,4-dihydroxy-2-naphthoate biosynthesis; 1,4-dihydroxy-2-naphthoate from chorismate: step 2/7.</text>
</comment>
<evidence type="ECO:0000313" key="12">
    <source>
        <dbReference type="Proteomes" id="UP000250918"/>
    </source>
</evidence>
<dbReference type="EMBL" id="PQAP01000112">
    <property type="protein sequence ID" value="PWB71523.1"/>
    <property type="molecule type" value="Genomic_DNA"/>
</dbReference>
<dbReference type="SUPFAM" id="SSF52518">
    <property type="entry name" value="Thiamin diphosphate-binding fold (THDP-binding)"/>
    <property type="match status" value="2"/>
</dbReference>
<evidence type="ECO:0000256" key="2">
    <source>
        <dbReference type="ARBA" id="ARBA00022679"/>
    </source>
</evidence>
<evidence type="ECO:0000259" key="9">
    <source>
        <dbReference type="Pfam" id="PF02776"/>
    </source>
</evidence>
<proteinExistence type="inferred from homology"/>
<dbReference type="Pfam" id="PF02776">
    <property type="entry name" value="TPP_enzyme_N"/>
    <property type="match status" value="1"/>
</dbReference>
<comment type="caution">
    <text evidence="11">The sequence shown here is derived from an EMBL/GenBank/DDBJ whole genome shotgun (WGS) entry which is preliminary data.</text>
</comment>
<evidence type="ECO:0000256" key="3">
    <source>
        <dbReference type="ARBA" id="ARBA00022723"/>
    </source>
</evidence>
<evidence type="ECO:0000313" key="11">
    <source>
        <dbReference type="EMBL" id="PWB71523.1"/>
    </source>
</evidence>
<protein>
    <recommendedName>
        <fullName evidence="7">2-succinyl-5-enolpyruvyl-6-hydroxy-3-cyclohexene-1-carboxylate synthase</fullName>
        <shortName evidence="7">SEPHCHC synthase</shortName>
        <ecNumber evidence="7">2.2.1.9</ecNumber>
    </recommendedName>
    <alternativeName>
        <fullName evidence="7">Menaquinone biosynthesis protein MenD</fullName>
    </alternativeName>
</protein>
<dbReference type="EC" id="2.2.1.9" evidence="7"/>
<comment type="pathway">
    <text evidence="7">Quinol/quinone metabolism; menaquinone biosynthesis.</text>
</comment>